<sequence length="260" mass="29995">MELGATSLRPPFMDFENGNIAENWRRWSQNMQLLLSGPLMDKTEEQKFSYFLIYIGQAGRDIYKTWDIAEGDKKVDVLFQRFQTYCRPKSNVTMARFKFNSRKQKMGENIDQYVTDLRLLANDCEFGELKGSLIRDRIICDTNDSRVREKLLQEHNPPLDKAIEIARSMEATKQQISDMGAGIEMKAVKQDKSELQYKSKIGPPRNQPPSSSYKRQPCRNCGRLHGEKDCPARGKSCNYFLFLAQECGPVSRGSCRRPQN</sequence>
<name>A0AAV4IEC8_9GAST</name>
<evidence type="ECO:0008006" key="4">
    <source>
        <dbReference type="Google" id="ProtNLM"/>
    </source>
</evidence>
<accession>A0AAV4IEC8</accession>
<dbReference type="Proteomes" id="UP000762676">
    <property type="component" value="Unassembled WGS sequence"/>
</dbReference>
<feature type="region of interest" description="Disordered" evidence="1">
    <location>
        <begin position="192"/>
        <end position="216"/>
    </location>
</feature>
<gene>
    <name evidence="2" type="ORF">ElyMa_006631700</name>
</gene>
<dbReference type="EMBL" id="BMAT01013304">
    <property type="protein sequence ID" value="GFS09811.1"/>
    <property type="molecule type" value="Genomic_DNA"/>
</dbReference>
<protein>
    <recommendedName>
        <fullName evidence="4">Retrotransposon gag domain-containing protein</fullName>
    </recommendedName>
</protein>
<evidence type="ECO:0000256" key="1">
    <source>
        <dbReference type="SAM" id="MobiDB-lite"/>
    </source>
</evidence>
<evidence type="ECO:0000313" key="2">
    <source>
        <dbReference type="EMBL" id="GFS09811.1"/>
    </source>
</evidence>
<proteinExistence type="predicted"/>
<dbReference type="PANTHER" id="PTHR33198">
    <property type="entry name" value="ANK_REP_REGION DOMAIN-CONTAINING PROTEIN-RELATED"/>
    <property type="match status" value="1"/>
</dbReference>
<comment type="caution">
    <text evidence="2">The sequence shown here is derived from an EMBL/GenBank/DDBJ whole genome shotgun (WGS) entry which is preliminary data.</text>
</comment>
<reference evidence="2 3" key="1">
    <citation type="journal article" date="2021" name="Elife">
        <title>Chloroplast acquisition without the gene transfer in kleptoplastic sea slugs, Plakobranchus ocellatus.</title>
        <authorList>
            <person name="Maeda T."/>
            <person name="Takahashi S."/>
            <person name="Yoshida T."/>
            <person name="Shimamura S."/>
            <person name="Takaki Y."/>
            <person name="Nagai Y."/>
            <person name="Toyoda A."/>
            <person name="Suzuki Y."/>
            <person name="Arimoto A."/>
            <person name="Ishii H."/>
            <person name="Satoh N."/>
            <person name="Nishiyama T."/>
            <person name="Hasebe M."/>
            <person name="Maruyama T."/>
            <person name="Minagawa J."/>
            <person name="Obokata J."/>
            <person name="Shigenobu S."/>
        </authorList>
    </citation>
    <scope>NUCLEOTIDE SEQUENCE [LARGE SCALE GENOMIC DNA]</scope>
</reference>
<organism evidence="2 3">
    <name type="scientific">Elysia marginata</name>
    <dbReference type="NCBI Taxonomy" id="1093978"/>
    <lineage>
        <taxon>Eukaryota</taxon>
        <taxon>Metazoa</taxon>
        <taxon>Spiralia</taxon>
        <taxon>Lophotrochozoa</taxon>
        <taxon>Mollusca</taxon>
        <taxon>Gastropoda</taxon>
        <taxon>Heterobranchia</taxon>
        <taxon>Euthyneura</taxon>
        <taxon>Panpulmonata</taxon>
        <taxon>Sacoglossa</taxon>
        <taxon>Placobranchoidea</taxon>
        <taxon>Plakobranchidae</taxon>
        <taxon>Elysia</taxon>
    </lineage>
</organism>
<dbReference type="AlphaFoldDB" id="A0AAV4IEC8"/>
<dbReference type="PANTHER" id="PTHR33198:SF20">
    <property type="entry name" value="RETROTRANSPOSON GAG DOMAIN-CONTAINING PROTEIN"/>
    <property type="match status" value="1"/>
</dbReference>
<keyword evidence="3" id="KW-1185">Reference proteome</keyword>
<evidence type="ECO:0000313" key="3">
    <source>
        <dbReference type="Proteomes" id="UP000762676"/>
    </source>
</evidence>